<proteinExistence type="predicted"/>
<organism evidence="1 2">
    <name type="scientific">Acidithiobacillus sulfuriphilus</name>
    <dbReference type="NCBI Taxonomy" id="1867749"/>
    <lineage>
        <taxon>Bacteria</taxon>
        <taxon>Pseudomonadati</taxon>
        <taxon>Pseudomonadota</taxon>
        <taxon>Acidithiobacillia</taxon>
        <taxon>Acidithiobacillales</taxon>
        <taxon>Acidithiobacillaceae</taxon>
        <taxon>Acidithiobacillus</taxon>
    </lineage>
</organism>
<protein>
    <submittedName>
        <fullName evidence="1">Pyridoxamine 5'-phosphate oxidase</fullName>
        <ecNumber evidence="1">1.4.3.5</ecNumber>
    </submittedName>
</protein>
<gene>
    <name evidence="1" type="primary">pdxH</name>
    <name evidence="1" type="ORF">EC580_001850</name>
</gene>
<reference evidence="1 2" key="1">
    <citation type="journal article" date="2019" name="Int. J. Syst. Evol. Microbiol.">
        <title>Acidithiobacillus sulfuriphilus sp. nov.: an extremely acidophilic sulfur-oxidizing chemolithotroph isolated from a neutral pH environment.</title>
        <authorList>
            <person name="Falagan C."/>
            <person name="Moya-Beltran A."/>
            <person name="Castro M."/>
            <person name="Quatrini R."/>
            <person name="Johnson D.B."/>
        </authorList>
    </citation>
    <scope>NUCLEOTIDE SEQUENCE [LARGE SCALE GENOMIC DNA]</scope>
    <source>
        <strain evidence="1 2">CJ-2</strain>
    </source>
</reference>
<evidence type="ECO:0000313" key="1">
    <source>
        <dbReference type="EMBL" id="XRI77444.1"/>
    </source>
</evidence>
<dbReference type="EMBL" id="CP127527">
    <property type="protein sequence ID" value="XRI77444.1"/>
    <property type="molecule type" value="Genomic_DNA"/>
</dbReference>
<evidence type="ECO:0000313" key="2">
    <source>
        <dbReference type="Proteomes" id="UP000271650"/>
    </source>
</evidence>
<dbReference type="Proteomes" id="UP000271650">
    <property type="component" value="Chromosome"/>
</dbReference>
<name>A0ACD5HNV0_9PROT</name>
<sequence>MMEKREIDHRSTRRDFLHGTLSRADLIANPFLQLAHWLDAAETTGNFDPTAMSLATADAQGRPSVRIVLLKHFDQRGLCWYTDTRSQKGRELAENPQAALCFYWPENDRQVRVGGPVERLSEDEAEAYFQQRPAASRFAAAASVQSRPIAGRADLEARLTALHAQYPDGKVPRNPAWGGYRLLPDHFEFWQGRASRLHDRFTYDKDQDNWKIERLMP</sequence>
<dbReference type="EC" id="1.4.3.5" evidence="1"/>
<keyword evidence="2" id="KW-1185">Reference proteome</keyword>
<keyword evidence="1" id="KW-0560">Oxidoreductase</keyword>
<accession>A0ACD5HNV0</accession>